<dbReference type="PROSITE" id="PS51419">
    <property type="entry name" value="RAB"/>
    <property type="match status" value="2"/>
</dbReference>
<keyword evidence="7" id="KW-0472">Membrane</keyword>
<dbReference type="Pfam" id="PF00071">
    <property type="entry name" value="Ras"/>
    <property type="match status" value="2"/>
</dbReference>
<evidence type="ECO:0000256" key="9">
    <source>
        <dbReference type="ARBA" id="ARBA00023289"/>
    </source>
</evidence>
<dbReference type="Proteomes" id="UP001201812">
    <property type="component" value="Unassembled WGS sequence"/>
</dbReference>
<keyword evidence="6" id="KW-0342">GTP-binding</keyword>
<dbReference type="InterPro" id="IPR005225">
    <property type="entry name" value="Small_GTP-bd"/>
</dbReference>
<evidence type="ECO:0000256" key="1">
    <source>
        <dbReference type="ARBA" id="ARBA00006270"/>
    </source>
</evidence>
<dbReference type="InterPro" id="IPR001806">
    <property type="entry name" value="Small_GTPase"/>
</dbReference>
<dbReference type="PRINTS" id="PR00449">
    <property type="entry name" value="RASTRNSFRMNG"/>
</dbReference>
<dbReference type="AlphaFoldDB" id="A0AAD4QTZ5"/>
<proteinExistence type="inferred from homology"/>
<dbReference type="Gene3D" id="3.40.50.300">
    <property type="entry name" value="P-loop containing nucleotide triphosphate hydrolases"/>
    <property type="match status" value="2"/>
</dbReference>
<dbReference type="SMART" id="SM00176">
    <property type="entry name" value="RAN"/>
    <property type="match status" value="1"/>
</dbReference>
<evidence type="ECO:0000256" key="4">
    <source>
        <dbReference type="ARBA" id="ARBA00022741"/>
    </source>
</evidence>
<comment type="similarity">
    <text evidence="1">Belongs to the small GTPase superfamily. Rab family.</text>
</comment>
<comment type="caution">
    <text evidence="11">The sequence shown here is derived from an EMBL/GenBank/DDBJ whole genome shotgun (WGS) entry which is preliminary data.</text>
</comment>
<dbReference type="GO" id="GO:0012505">
    <property type="term" value="C:endomembrane system"/>
    <property type="evidence" value="ECO:0007669"/>
    <property type="project" value="UniProtKB-SubCell"/>
</dbReference>
<evidence type="ECO:0000256" key="3">
    <source>
        <dbReference type="ARBA" id="ARBA00022448"/>
    </source>
</evidence>
<accession>A0AAD4QTZ5</accession>
<name>A0AAD4QTZ5_9BILA</name>
<organism evidence="11 12">
    <name type="scientific">Ditylenchus destructor</name>
    <dbReference type="NCBI Taxonomy" id="166010"/>
    <lineage>
        <taxon>Eukaryota</taxon>
        <taxon>Metazoa</taxon>
        <taxon>Ecdysozoa</taxon>
        <taxon>Nematoda</taxon>
        <taxon>Chromadorea</taxon>
        <taxon>Rhabditida</taxon>
        <taxon>Tylenchina</taxon>
        <taxon>Tylenchomorpha</taxon>
        <taxon>Sphaerularioidea</taxon>
        <taxon>Anguinidae</taxon>
        <taxon>Anguininae</taxon>
        <taxon>Ditylenchus</taxon>
    </lineage>
</organism>
<keyword evidence="3" id="KW-0813">Transport</keyword>
<keyword evidence="12" id="KW-1185">Reference proteome</keyword>
<dbReference type="FunFam" id="3.40.50.300:FF:000550">
    <property type="entry name" value="ras-related protein Rab-21"/>
    <property type="match status" value="1"/>
</dbReference>
<keyword evidence="8" id="KW-0449">Lipoprotein</keyword>
<evidence type="ECO:0000256" key="8">
    <source>
        <dbReference type="ARBA" id="ARBA00023288"/>
    </source>
</evidence>
<dbReference type="SUPFAM" id="SSF52540">
    <property type="entry name" value="P-loop containing nucleoside triphosphate hydrolases"/>
    <property type="match status" value="2"/>
</dbReference>
<keyword evidence="9" id="KW-0636">Prenylation</keyword>
<evidence type="ECO:0000313" key="11">
    <source>
        <dbReference type="EMBL" id="KAI1694969.1"/>
    </source>
</evidence>
<dbReference type="InterPro" id="IPR027417">
    <property type="entry name" value="P-loop_NTPase"/>
</dbReference>
<dbReference type="NCBIfam" id="TIGR00231">
    <property type="entry name" value="small_GTP"/>
    <property type="match status" value="2"/>
</dbReference>
<evidence type="ECO:0000256" key="10">
    <source>
        <dbReference type="ARBA" id="ARBA00037868"/>
    </source>
</evidence>
<dbReference type="GO" id="GO:0003924">
    <property type="term" value="F:GTPase activity"/>
    <property type="evidence" value="ECO:0007669"/>
    <property type="project" value="InterPro"/>
</dbReference>
<dbReference type="SMART" id="SM00174">
    <property type="entry name" value="RHO"/>
    <property type="match status" value="1"/>
</dbReference>
<sequence length="302" mass="34000">MSVPNTSPRSSREPSSFKVVLLGEGAVGKSSILLRYIHDKFNTEHLSTLQAAFATKQVVIDGRKVELNIWDTAGQEKFHALGPIYYRDSQGAILVYDITDARSFERVKNWVKELRSMLADTVNISIAGNKLDLEAARNVDRDVAEEYAKTVGAQFQECSAKENIGMNPLIEELTRAIVEKKKEEIVESVERESTLRRHGSRRSLRIAAFATKQVVIDGRKVELNIWDTAGQEKFHALGPIYYRDSQGAILVYDITDARSFERVKNWVKELRSMLADTVNISIAGNKLDLEAARNVDRDVAEE</sequence>
<evidence type="ECO:0000256" key="7">
    <source>
        <dbReference type="ARBA" id="ARBA00023136"/>
    </source>
</evidence>
<evidence type="ECO:0000313" key="12">
    <source>
        <dbReference type="Proteomes" id="UP001201812"/>
    </source>
</evidence>
<dbReference type="SMART" id="SM00175">
    <property type="entry name" value="RAB"/>
    <property type="match status" value="2"/>
</dbReference>
<dbReference type="PROSITE" id="PS51421">
    <property type="entry name" value="RAS"/>
    <property type="match status" value="1"/>
</dbReference>
<keyword evidence="5" id="KW-0653">Protein transport</keyword>
<dbReference type="SMART" id="SM00173">
    <property type="entry name" value="RAS"/>
    <property type="match status" value="1"/>
</dbReference>
<gene>
    <name evidence="11" type="ORF">DdX_19824</name>
</gene>
<dbReference type="GO" id="GO:0015031">
    <property type="term" value="P:protein transport"/>
    <property type="evidence" value="ECO:0007669"/>
    <property type="project" value="UniProtKB-KW"/>
</dbReference>
<comment type="subcellular location">
    <subcellularLocation>
        <location evidence="10">Endomembrane system</location>
        <topology evidence="10">Lipid-anchor</topology>
    </subcellularLocation>
</comment>
<protein>
    <recommendedName>
        <fullName evidence="2">Ras-related protein Rab-21</fullName>
    </recommendedName>
</protein>
<reference evidence="11" key="1">
    <citation type="submission" date="2022-01" db="EMBL/GenBank/DDBJ databases">
        <title>Genome Sequence Resource for Two Populations of Ditylenchus destructor, the Migratory Endoparasitic Phytonematode.</title>
        <authorList>
            <person name="Zhang H."/>
            <person name="Lin R."/>
            <person name="Xie B."/>
        </authorList>
    </citation>
    <scope>NUCLEOTIDE SEQUENCE</scope>
    <source>
        <strain evidence="11">BazhouSP</strain>
    </source>
</reference>
<evidence type="ECO:0000256" key="6">
    <source>
        <dbReference type="ARBA" id="ARBA00023134"/>
    </source>
</evidence>
<keyword evidence="4" id="KW-0547">Nucleotide-binding</keyword>
<dbReference type="FunFam" id="3.40.50.300:FF:001447">
    <property type="entry name" value="Ras-related protein Rab-1B"/>
    <property type="match status" value="1"/>
</dbReference>
<dbReference type="PANTHER" id="PTHR47978">
    <property type="match status" value="1"/>
</dbReference>
<evidence type="ECO:0000256" key="5">
    <source>
        <dbReference type="ARBA" id="ARBA00022927"/>
    </source>
</evidence>
<evidence type="ECO:0000256" key="2">
    <source>
        <dbReference type="ARBA" id="ARBA00014900"/>
    </source>
</evidence>
<dbReference type="GO" id="GO:0005525">
    <property type="term" value="F:GTP binding"/>
    <property type="evidence" value="ECO:0007669"/>
    <property type="project" value="UniProtKB-KW"/>
</dbReference>
<dbReference type="PROSITE" id="PS51420">
    <property type="entry name" value="RHO"/>
    <property type="match status" value="1"/>
</dbReference>
<dbReference type="EMBL" id="JAKKPZ010000453">
    <property type="protein sequence ID" value="KAI1694969.1"/>
    <property type="molecule type" value="Genomic_DNA"/>
</dbReference>